<sequence>MECMDTVLVIGGGATGAGVARDLAMRGVDVTLVERGDFASGTSGRSHGLLHSGARYVPGDPEGAAECIAENRVLKEIAPHCLSDTAGLFVQVAGDDPDFFEEKRAACEQLGIETEELSAADAREAVPDLAEGVERALRVPDAVIHPTRLTVANAVDAREHGATLLPRTEVADLIIEDGAVRGALVEDGSGEFEIRAEYVVNATGAWAGTLASMADIDLEMAPSSGVMVAVEYADLDTVLNRARPAADGDIVVPHDEQVILGTTSVDVEDPDEFERDDAEIDRMFAECGAMLSGLDRERIDRVYWGVRPLYSADRERHAGRGISRGFHLLDHAERDGIGGFASIVGGKLTTYRAMAEATSDRVCKRLGVDSACSTAEEPLLGRDEPGRIDGLVAEFEADNPADSDVIAR</sequence>
<dbReference type="SUPFAM" id="SSF54373">
    <property type="entry name" value="FAD-linked reductases, C-terminal domain"/>
    <property type="match status" value="1"/>
</dbReference>
<dbReference type="SUPFAM" id="SSF51905">
    <property type="entry name" value="FAD/NAD(P)-binding domain"/>
    <property type="match status" value="1"/>
</dbReference>
<dbReference type="GO" id="GO:0009331">
    <property type="term" value="C:glycerol-3-phosphate dehydrogenase (FAD) complex"/>
    <property type="evidence" value="ECO:0007669"/>
    <property type="project" value="UniProtKB-UniRule"/>
</dbReference>
<evidence type="ECO:0000313" key="8">
    <source>
        <dbReference type="EMBL" id="ADJ13537.1"/>
    </source>
</evidence>
<comment type="catalytic activity">
    <reaction evidence="6">
        <text>a quinone + sn-glycerol 3-phosphate = dihydroxyacetone phosphate + a quinol</text>
        <dbReference type="Rhea" id="RHEA:18977"/>
        <dbReference type="ChEBI" id="CHEBI:24646"/>
        <dbReference type="ChEBI" id="CHEBI:57597"/>
        <dbReference type="ChEBI" id="CHEBI:57642"/>
        <dbReference type="ChEBI" id="CHEBI:132124"/>
        <dbReference type="EC" id="1.1.5.3"/>
    </reaction>
</comment>
<dbReference type="PANTHER" id="PTHR11985:SF15">
    <property type="entry name" value="GLYCEROL-3-PHOSPHATE DEHYDROGENASE, MITOCHONDRIAL"/>
    <property type="match status" value="1"/>
</dbReference>
<dbReference type="PATRIC" id="fig|795797.18.peg.147"/>
<dbReference type="HOGENOM" id="CLU_015740_0_1_2"/>
<dbReference type="STRING" id="795797.HacjB3_00720"/>
<keyword evidence="4" id="KW-0274">FAD</keyword>
<dbReference type="EC" id="1.1.5.3" evidence="6"/>
<evidence type="ECO:0000256" key="6">
    <source>
        <dbReference type="RuleBase" id="RU361217"/>
    </source>
</evidence>
<evidence type="ECO:0000313" key="9">
    <source>
        <dbReference type="Proteomes" id="UP000000390"/>
    </source>
</evidence>
<dbReference type="AlphaFoldDB" id="D8J4H5"/>
<evidence type="ECO:0000256" key="4">
    <source>
        <dbReference type="ARBA" id="ARBA00022827"/>
    </source>
</evidence>
<dbReference type="PANTHER" id="PTHR11985">
    <property type="entry name" value="GLYCEROL-3-PHOSPHATE DEHYDROGENASE"/>
    <property type="match status" value="1"/>
</dbReference>
<evidence type="ECO:0000256" key="2">
    <source>
        <dbReference type="ARBA" id="ARBA00007330"/>
    </source>
</evidence>
<proteinExistence type="inferred from homology"/>
<feature type="domain" description="FAD dependent oxidoreductase" evidence="7">
    <location>
        <begin position="7"/>
        <end position="352"/>
    </location>
</feature>
<protein>
    <recommendedName>
        <fullName evidence="6">Glycerol-3-phosphate dehydrogenase</fullName>
        <ecNumber evidence="6">1.1.5.3</ecNumber>
    </recommendedName>
</protein>
<dbReference type="GO" id="GO:0004368">
    <property type="term" value="F:glycerol-3-phosphate dehydrogenase (quinone) activity"/>
    <property type="evidence" value="ECO:0007669"/>
    <property type="project" value="UniProtKB-EC"/>
</dbReference>
<dbReference type="eggNOG" id="arCOG00753">
    <property type="taxonomic scope" value="Archaea"/>
</dbReference>
<dbReference type="PROSITE" id="PS00977">
    <property type="entry name" value="FAD_G3PDH_1"/>
    <property type="match status" value="1"/>
</dbReference>
<name>D8J4H5_HALJB</name>
<evidence type="ECO:0000256" key="1">
    <source>
        <dbReference type="ARBA" id="ARBA00001974"/>
    </source>
</evidence>
<dbReference type="Proteomes" id="UP000000390">
    <property type="component" value="Chromosome"/>
</dbReference>
<dbReference type="GO" id="GO:0006072">
    <property type="term" value="P:glycerol-3-phosphate metabolic process"/>
    <property type="evidence" value="ECO:0007669"/>
    <property type="project" value="UniProtKB-UniRule"/>
</dbReference>
<dbReference type="PRINTS" id="PR01001">
    <property type="entry name" value="FADG3PDH"/>
</dbReference>
<dbReference type="OrthoDB" id="36306at2157"/>
<keyword evidence="3 6" id="KW-0285">Flavoprotein</keyword>
<dbReference type="PROSITE" id="PS00978">
    <property type="entry name" value="FAD_G3PDH_2"/>
    <property type="match status" value="1"/>
</dbReference>
<comment type="similarity">
    <text evidence="2 6">Belongs to the FAD-dependent glycerol-3-phosphate dehydrogenase family.</text>
</comment>
<organism evidence="8 9">
    <name type="scientific">Halalkalicoccus jeotgali (strain DSM 18796 / CECT 7217 / JCM 14584 / KCTC 4019 / B3)</name>
    <dbReference type="NCBI Taxonomy" id="795797"/>
    <lineage>
        <taxon>Archaea</taxon>
        <taxon>Methanobacteriati</taxon>
        <taxon>Methanobacteriota</taxon>
        <taxon>Stenosarchaea group</taxon>
        <taxon>Halobacteria</taxon>
        <taxon>Halobacteriales</taxon>
        <taxon>Halococcaceae</taxon>
        <taxon>Halalkalicoccus</taxon>
    </lineage>
</organism>
<dbReference type="Gene3D" id="3.50.50.60">
    <property type="entry name" value="FAD/NAD(P)-binding domain"/>
    <property type="match status" value="3"/>
</dbReference>
<dbReference type="InterPro" id="IPR006076">
    <property type="entry name" value="FAD-dep_OxRdtase"/>
</dbReference>
<evidence type="ECO:0000256" key="3">
    <source>
        <dbReference type="ARBA" id="ARBA00022630"/>
    </source>
</evidence>
<dbReference type="InterPro" id="IPR036188">
    <property type="entry name" value="FAD/NAD-bd_sf"/>
</dbReference>
<dbReference type="InterPro" id="IPR000447">
    <property type="entry name" value="G3P_DH_FAD-dep"/>
</dbReference>
<comment type="cofactor">
    <cofactor evidence="1 6">
        <name>FAD</name>
        <dbReference type="ChEBI" id="CHEBI:57692"/>
    </cofactor>
</comment>
<keyword evidence="5 6" id="KW-0560">Oxidoreductase</keyword>
<evidence type="ECO:0000256" key="5">
    <source>
        <dbReference type="ARBA" id="ARBA00023002"/>
    </source>
</evidence>
<accession>D8J4H5</accession>
<evidence type="ECO:0000259" key="7">
    <source>
        <dbReference type="Pfam" id="PF01266"/>
    </source>
</evidence>
<reference evidence="8 9" key="1">
    <citation type="journal article" date="2010" name="J. Bacteriol.">
        <title>Complete genome sequence of Halalkalicoccus jeotgali B3(T), an extremely halophilic archaeon.</title>
        <authorList>
            <person name="Roh S.W."/>
            <person name="Nam Y.D."/>
            <person name="Nam S.H."/>
            <person name="Choi S.H."/>
            <person name="Park H.S."/>
            <person name="Bae J.W."/>
        </authorList>
    </citation>
    <scope>NUCLEOTIDE SEQUENCE [LARGE SCALE GENOMIC DNA]</scope>
    <source>
        <strain evidence="9">DSM 18796 / CECT 7217 / JCM 14584 / KCTC 4019 / B3</strain>
    </source>
</reference>
<gene>
    <name evidence="8" type="ordered locus">HacjB3_00720</name>
</gene>
<dbReference type="KEGG" id="hje:HacjB3_00720"/>
<dbReference type="EMBL" id="CP002062">
    <property type="protein sequence ID" value="ADJ13537.1"/>
    <property type="molecule type" value="Genomic_DNA"/>
</dbReference>
<dbReference type="Pfam" id="PF01266">
    <property type="entry name" value="DAO"/>
    <property type="match status" value="1"/>
</dbReference>